<sequence>MNSAILDPEVQNFIRNFDGDTTRLAFSGSPFNNISVQELLEQITGYRTAKIKFPVWAENEGIYYPPKMNMEQTSSAITANYKAKLFGGKSMADITAGFGVDTFYFSKSFNTVDHFEINENLSEIVQHNFKVLGSNNISFYTKEGVQAVANKKYDLIYVDPSRRDQDKKKVFLLEDCLPNIPLHLDSLLKSTNRILVKTSPMLDISIGIKAMRFVSEIHVVAVENEVKELVWVVEPPGQSSPRILTVNFIGSEVQRFSFHYGDSDSGTYGDVRSYLYEPNAAIMKSGGFSVISENFDIEKLHKHTHLFSSDELIEFPGRQFKVMERIPYTKKHMRAGITFDKANVAVRNFPESVSELKKRWKIKDGGERYVFFTTVQNDKKMMLICEKIHL</sequence>
<keyword evidence="3" id="KW-0489">Methyltransferase</keyword>
<dbReference type="Proteomes" id="UP000238442">
    <property type="component" value="Chromosome"/>
</dbReference>
<accession>A0A2S0HYZ7</accession>
<evidence type="ECO:0000313" key="4">
    <source>
        <dbReference type="Proteomes" id="UP000238442"/>
    </source>
</evidence>
<dbReference type="InterPro" id="IPR041497">
    <property type="entry name" value="Thump-like"/>
</dbReference>
<reference evidence="3 4" key="1">
    <citation type="submission" date="2018-02" db="EMBL/GenBank/DDBJ databases">
        <title>Genomic analysis of the strain RR4-38 isolated from a seawater recirculating aquaculture system.</title>
        <authorList>
            <person name="Kim Y.-S."/>
            <person name="Jang Y.H."/>
            <person name="Kim K.-H."/>
        </authorList>
    </citation>
    <scope>NUCLEOTIDE SEQUENCE [LARGE SCALE GENOMIC DNA]</scope>
    <source>
        <strain evidence="3 4">RR4-38</strain>
    </source>
</reference>
<evidence type="ECO:0000313" key="3">
    <source>
        <dbReference type="EMBL" id="AVI51897.1"/>
    </source>
</evidence>
<dbReference type="GO" id="GO:0032259">
    <property type="term" value="P:methylation"/>
    <property type="evidence" value="ECO:0007669"/>
    <property type="project" value="UniProtKB-KW"/>
</dbReference>
<dbReference type="SUPFAM" id="SSF53335">
    <property type="entry name" value="S-adenosyl-L-methionine-dependent methyltransferases"/>
    <property type="match status" value="1"/>
</dbReference>
<dbReference type="Gene3D" id="3.40.50.150">
    <property type="entry name" value="Vaccinia Virus protein VP39"/>
    <property type="match status" value="1"/>
</dbReference>
<dbReference type="InterPro" id="IPR029063">
    <property type="entry name" value="SAM-dependent_MTases_sf"/>
</dbReference>
<gene>
    <name evidence="3" type="ORF">C5O00_12340</name>
</gene>
<protein>
    <submittedName>
        <fullName evidence="3">SAM-dependent methyltransferase</fullName>
    </submittedName>
</protein>
<proteinExistence type="predicted"/>
<dbReference type="RefSeq" id="WP_105217137.1">
    <property type="nucleotide sequence ID" value="NZ_CP027062.1"/>
</dbReference>
<organism evidence="3 4">
    <name type="scientific">Pukyongia salina</name>
    <dbReference type="NCBI Taxonomy" id="2094025"/>
    <lineage>
        <taxon>Bacteria</taxon>
        <taxon>Pseudomonadati</taxon>
        <taxon>Bacteroidota</taxon>
        <taxon>Flavobacteriia</taxon>
        <taxon>Flavobacteriales</taxon>
        <taxon>Flavobacteriaceae</taxon>
        <taxon>Pukyongia</taxon>
    </lineage>
</organism>
<dbReference type="OrthoDB" id="1000417at2"/>
<evidence type="ECO:0000259" key="1">
    <source>
        <dbReference type="Pfam" id="PF18096"/>
    </source>
</evidence>
<dbReference type="EMBL" id="CP027062">
    <property type="protein sequence ID" value="AVI51897.1"/>
    <property type="molecule type" value="Genomic_DNA"/>
</dbReference>
<keyword evidence="3" id="KW-0808">Transferase</keyword>
<dbReference type="Gene3D" id="1.10.10.1110">
    <property type="entry name" value="Methyltransferase PG1098, N-terminal domain"/>
    <property type="match status" value="1"/>
</dbReference>
<dbReference type="Pfam" id="PF22013">
    <property type="entry name" value="PG_1098_Fer"/>
    <property type="match status" value="1"/>
</dbReference>
<feature type="domain" description="PG-1098 ferredoxin-like" evidence="2">
    <location>
        <begin position="274"/>
        <end position="316"/>
    </location>
</feature>
<dbReference type="InterPro" id="IPR054168">
    <property type="entry name" value="PG_1098_Fer"/>
</dbReference>
<evidence type="ECO:0000259" key="2">
    <source>
        <dbReference type="Pfam" id="PF22013"/>
    </source>
</evidence>
<dbReference type="AlphaFoldDB" id="A0A2S0HYZ7"/>
<dbReference type="Pfam" id="PF18096">
    <property type="entry name" value="Thump_like"/>
    <property type="match status" value="1"/>
</dbReference>
<name>A0A2S0HYZ7_9FLAO</name>
<dbReference type="GO" id="GO:0008168">
    <property type="term" value="F:methyltransferase activity"/>
    <property type="evidence" value="ECO:0007669"/>
    <property type="project" value="UniProtKB-KW"/>
</dbReference>
<feature type="domain" description="THUMP-like" evidence="1">
    <location>
        <begin position="317"/>
        <end position="387"/>
    </location>
</feature>
<keyword evidence="4" id="KW-1185">Reference proteome</keyword>
<dbReference type="KEGG" id="aue:C5O00_12340"/>